<name>T1KZ29_TETUR</name>
<proteinExistence type="predicted"/>
<organism evidence="2 3">
    <name type="scientific">Tetranychus urticae</name>
    <name type="common">Two-spotted spider mite</name>
    <dbReference type="NCBI Taxonomy" id="32264"/>
    <lineage>
        <taxon>Eukaryota</taxon>
        <taxon>Metazoa</taxon>
        <taxon>Ecdysozoa</taxon>
        <taxon>Arthropoda</taxon>
        <taxon>Chelicerata</taxon>
        <taxon>Arachnida</taxon>
        <taxon>Acari</taxon>
        <taxon>Acariformes</taxon>
        <taxon>Trombidiformes</taxon>
        <taxon>Prostigmata</taxon>
        <taxon>Eleutherengona</taxon>
        <taxon>Raphignathae</taxon>
        <taxon>Tetranychoidea</taxon>
        <taxon>Tetranychidae</taxon>
        <taxon>Tetranychus</taxon>
    </lineage>
</organism>
<protein>
    <submittedName>
        <fullName evidence="2">Uncharacterized protein</fullName>
    </submittedName>
</protein>
<dbReference type="HOGENOM" id="CLU_2500814_0_0_1"/>
<keyword evidence="1" id="KW-0472">Membrane</keyword>
<keyword evidence="1" id="KW-1133">Transmembrane helix</keyword>
<evidence type="ECO:0000313" key="3">
    <source>
        <dbReference type="Proteomes" id="UP000015104"/>
    </source>
</evidence>
<sequence>MLSRCSLFKTYLTPGHLRYIHASRARFNAQEGPFERFKDYLSKRMTPDMPTKFMMPAIAIWAFTMMFITGGVHHPPPGEGHGHDHH</sequence>
<dbReference type="EMBL" id="CAEY01000734">
    <property type="status" value="NOT_ANNOTATED_CDS"/>
    <property type="molecule type" value="Genomic_DNA"/>
</dbReference>
<reference evidence="2" key="2">
    <citation type="submission" date="2015-06" db="UniProtKB">
        <authorList>
            <consortium name="EnsemblMetazoa"/>
        </authorList>
    </citation>
    <scope>IDENTIFICATION</scope>
</reference>
<dbReference type="EnsemblMetazoa" id="tetur28g00140.1">
    <property type="protein sequence ID" value="tetur28g00140.1"/>
    <property type="gene ID" value="tetur28g00140"/>
</dbReference>
<reference evidence="3" key="1">
    <citation type="submission" date="2011-08" db="EMBL/GenBank/DDBJ databases">
        <authorList>
            <person name="Rombauts S."/>
        </authorList>
    </citation>
    <scope>NUCLEOTIDE SEQUENCE</scope>
    <source>
        <strain evidence="3">London</strain>
    </source>
</reference>
<dbReference type="AlphaFoldDB" id="T1KZ29"/>
<feature type="transmembrane region" description="Helical" evidence="1">
    <location>
        <begin position="53"/>
        <end position="72"/>
    </location>
</feature>
<keyword evidence="1" id="KW-0812">Transmembrane</keyword>
<evidence type="ECO:0000256" key="1">
    <source>
        <dbReference type="SAM" id="Phobius"/>
    </source>
</evidence>
<evidence type="ECO:0000313" key="2">
    <source>
        <dbReference type="EnsemblMetazoa" id="tetur28g00140.1"/>
    </source>
</evidence>
<dbReference type="Proteomes" id="UP000015104">
    <property type="component" value="Unassembled WGS sequence"/>
</dbReference>
<keyword evidence="3" id="KW-1185">Reference proteome</keyword>
<accession>T1KZ29</accession>